<reference evidence="3" key="1">
    <citation type="journal article" date="2019" name="Int. J. Syst. Evol. Microbiol.">
        <title>The Global Catalogue of Microorganisms (GCM) 10K type strain sequencing project: providing services to taxonomists for standard genome sequencing and annotation.</title>
        <authorList>
            <consortium name="The Broad Institute Genomics Platform"/>
            <consortium name="The Broad Institute Genome Sequencing Center for Infectious Disease"/>
            <person name="Wu L."/>
            <person name="Ma J."/>
        </authorList>
    </citation>
    <scope>NUCLEOTIDE SEQUENCE [LARGE SCALE GENOMIC DNA]</scope>
    <source>
        <strain evidence="3">CECT 8010</strain>
    </source>
</reference>
<feature type="domain" description="SGNH hydrolase-type esterase" evidence="1">
    <location>
        <begin position="36"/>
        <end position="185"/>
    </location>
</feature>
<name>A0ABV8PXM4_9BACT</name>
<dbReference type="InterPro" id="IPR013830">
    <property type="entry name" value="SGNH_hydro"/>
</dbReference>
<dbReference type="InterPro" id="IPR036514">
    <property type="entry name" value="SGNH_hydro_sf"/>
</dbReference>
<evidence type="ECO:0000313" key="2">
    <source>
        <dbReference type="EMBL" id="MFC4232858.1"/>
    </source>
</evidence>
<protein>
    <submittedName>
        <fullName evidence="2">GDSL-type esterase/lipase family protein</fullName>
    </submittedName>
</protein>
<evidence type="ECO:0000259" key="1">
    <source>
        <dbReference type="Pfam" id="PF13472"/>
    </source>
</evidence>
<organism evidence="2 3">
    <name type="scientific">Parasediminibacterium paludis</name>
    <dbReference type="NCBI Taxonomy" id="908966"/>
    <lineage>
        <taxon>Bacteria</taxon>
        <taxon>Pseudomonadati</taxon>
        <taxon>Bacteroidota</taxon>
        <taxon>Chitinophagia</taxon>
        <taxon>Chitinophagales</taxon>
        <taxon>Chitinophagaceae</taxon>
        <taxon>Parasediminibacterium</taxon>
    </lineage>
</organism>
<gene>
    <name evidence="2" type="ORF">ACFOW1_13230</name>
</gene>
<dbReference type="EMBL" id="JBHSDC010000027">
    <property type="protein sequence ID" value="MFC4232858.1"/>
    <property type="molecule type" value="Genomic_DNA"/>
</dbReference>
<keyword evidence="3" id="KW-1185">Reference proteome</keyword>
<accession>A0ABV8PXM4</accession>
<dbReference type="RefSeq" id="WP_379014875.1">
    <property type="nucleotide sequence ID" value="NZ_JBHSDC010000027.1"/>
</dbReference>
<dbReference type="SUPFAM" id="SSF52266">
    <property type="entry name" value="SGNH hydrolase"/>
    <property type="match status" value="1"/>
</dbReference>
<proteinExistence type="predicted"/>
<comment type="caution">
    <text evidence="2">The sequence shown here is derived from an EMBL/GenBank/DDBJ whole genome shotgun (WGS) entry which is preliminary data.</text>
</comment>
<dbReference type="Proteomes" id="UP001595906">
    <property type="component" value="Unassembled WGS sequence"/>
</dbReference>
<dbReference type="Gene3D" id="3.40.50.1110">
    <property type="entry name" value="SGNH hydrolase"/>
    <property type="match status" value="1"/>
</dbReference>
<dbReference type="Pfam" id="PF13472">
    <property type="entry name" value="Lipase_GDSL_2"/>
    <property type="match status" value="1"/>
</dbReference>
<sequence length="205" mass="23969">MFWYEEDVKNLERIKESISYQPELVFYGSSSIRLWRSLNKDFENCHPINLGFGGSTLAACVWYFDRIMAGLQPKGMVLYAGDNDLGDGRHPEEVFVFFKQLMAFIRQKYGNIPVAYISIKPSIRRFNIIDQIRFTNKIISEEIERMNDATYFVNIYDRMLDANKYPRRDLFEPEGLHINDKGYALWKSVIDETLAAKSLHLLSTI</sequence>
<evidence type="ECO:0000313" key="3">
    <source>
        <dbReference type="Proteomes" id="UP001595906"/>
    </source>
</evidence>